<protein>
    <submittedName>
        <fullName evidence="2">AIPR family protein</fullName>
    </submittedName>
</protein>
<dbReference type="Pfam" id="PF10592">
    <property type="entry name" value="AIPR"/>
    <property type="match status" value="1"/>
</dbReference>
<dbReference type="InterPro" id="IPR018891">
    <property type="entry name" value="AIPR_C"/>
</dbReference>
<proteinExistence type="predicted"/>
<reference evidence="3" key="1">
    <citation type="journal article" date="2019" name="Int. J. Syst. Evol. Microbiol.">
        <title>The Global Catalogue of Microorganisms (GCM) 10K type strain sequencing project: providing services to taxonomists for standard genome sequencing and annotation.</title>
        <authorList>
            <consortium name="The Broad Institute Genomics Platform"/>
            <consortium name="The Broad Institute Genome Sequencing Center for Infectious Disease"/>
            <person name="Wu L."/>
            <person name="Ma J."/>
        </authorList>
    </citation>
    <scope>NUCLEOTIDE SEQUENCE [LARGE SCALE GENOMIC DNA]</scope>
    <source>
        <strain evidence="3">CGMCC 1.12477</strain>
    </source>
</reference>
<dbReference type="EMBL" id="JBHUGD010000003">
    <property type="protein sequence ID" value="MFD1947794.1"/>
    <property type="molecule type" value="Genomic_DNA"/>
</dbReference>
<gene>
    <name evidence="2" type="ORF">ACFSDE_13420</name>
</gene>
<evidence type="ECO:0000313" key="2">
    <source>
        <dbReference type="EMBL" id="MFD1947794.1"/>
    </source>
</evidence>
<dbReference type="RefSeq" id="WP_343919215.1">
    <property type="nucleotide sequence ID" value="NZ_BAAAJT010000002.1"/>
</dbReference>
<evidence type="ECO:0000259" key="1">
    <source>
        <dbReference type="Pfam" id="PF10592"/>
    </source>
</evidence>
<dbReference type="Proteomes" id="UP001597351">
    <property type="component" value="Unassembled WGS sequence"/>
</dbReference>
<name>A0ABW4TQM7_9ACTN</name>
<accession>A0ABW4TQM7</accession>
<comment type="caution">
    <text evidence="2">The sequence shown here is derived from an EMBL/GenBank/DDBJ whole genome shotgun (WGS) entry which is preliminary data.</text>
</comment>
<evidence type="ECO:0000313" key="3">
    <source>
        <dbReference type="Proteomes" id="UP001597351"/>
    </source>
</evidence>
<keyword evidence="3" id="KW-1185">Reference proteome</keyword>
<organism evidence="2 3">
    <name type="scientific">Nocardioides aestuarii</name>
    <dbReference type="NCBI Taxonomy" id="252231"/>
    <lineage>
        <taxon>Bacteria</taxon>
        <taxon>Bacillati</taxon>
        <taxon>Actinomycetota</taxon>
        <taxon>Actinomycetes</taxon>
        <taxon>Propionibacteriales</taxon>
        <taxon>Nocardioidaceae</taxon>
        <taxon>Nocardioides</taxon>
    </lineage>
</organism>
<sequence>MPGPRDVLQIADALTGDSNRDLTPRERILLWVASARFGVDDLDAYEYVLPTPVAVSGKGKALRVDGILVQPSEVGHDVAILMYRVPAGRARVAADVSSLIDLGSAADVLRSVARQSREVSAILERAKVVPADDHLHLTIVTVAPASRVPKSAAVESSVIATEILDENALASLRNAVTEPGPVPGAHSVAVRPGEVIETRAGDRRVAIAVVPALEALDWPGIESRRLFDLNVRLGLGMNRVRRSLDEAFSTVDGQENILAHHNGLTVLTKALTVRENRIDLDGISVVNGAQTLLALYANKETVSERLRLLVKFVEIQDALDDAQEIAVRSNSQNPVTTRNLRALDPTQIRLRRELVPYGLDYETRPDRTRPVSTNVLHNDVVAQWLCAIYLEEPWLAVKRTSLFLQVNYSRIFPADLPVSRIVLAARIRRAIEERKEAFPEVYHRAWSLSALTACYLVGQTMRASNDMKAMLFAAIRPDQDFAQIDSAIARVVASVANVFAARDLDERPAGFNNYYIDFKSKQALLHLASDATRDWLANGRAR</sequence>
<feature type="domain" description="Abortive phage infection protein C-terminal" evidence="1">
    <location>
        <begin position="227"/>
        <end position="355"/>
    </location>
</feature>